<keyword evidence="2 3" id="KW-0560">Oxidoreductase</keyword>
<dbReference type="InterPro" id="IPR006140">
    <property type="entry name" value="D-isomer_DH_NAD-bd"/>
</dbReference>
<dbReference type="Pfam" id="PF00389">
    <property type="entry name" value="2-Hacid_dh"/>
    <property type="match status" value="1"/>
</dbReference>
<dbReference type="SUPFAM" id="SSF52283">
    <property type="entry name" value="Formate/glycerate dehydrogenase catalytic domain-like"/>
    <property type="match status" value="1"/>
</dbReference>
<dbReference type="InterPro" id="IPR006139">
    <property type="entry name" value="D-isomer_2_OHA_DH_cat_dom"/>
</dbReference>
<organism evidence="6 7">
    <name type="scientific">Somion occarium</name>
    <dbReference type="NCBI Taxonomy" id="3059160"/>
    <lineage>
        <taxon>Eukaryota</taxon>
        <taxon>Fungi</taxon>
        <taxon>Dikarya</taxon>
        <taxon>Basidiomycota</taxon>
        <taxon>Agaricomycotina</taxon>
        <taxon>Agaricomycetes</taxon>
        <taxon>Polyporales</taxon>
        <taxon>Cerrenaceae</taxon>
        <taxon>Somion</taxon>
    </lineage>
</organism>
<comment type="similarity">
    <text evidence="1 3">Belongs to the D-isomer specific 2-hydroxyacid dehydrogenase family.</text>
</comment>
<accession>A0ABP1DXF8</accession>
<evidence type="ECO:0000259" key="5">
    <source>
        <dbReference type="Pfam" id="PF02826"/>
    </source>
</evidence>
<proteinExistence type="inferred from homology"/>
<feature type="domain" description="D-isomer specific 2-hydroxyacid dehydrogenase catalytic" evidence="4">
    <location>
        <begin position="48"/>
        <end position="309"/>
    </location>
</feature>
<reference evidence="7" key="1">
    <citation type="submission" date="2024-04" db="EMBL/GenBank/DDBJ databases">
        <authorList>
            <person name="Shaw F."/>
            <person name="Minotto A."/>
        </authorList>
    </citation>
    <scope>NUCLEOTIDE SEQUENCE [LARGE SCALE GENOMIC DNA]</scope>
</reference>
<dbReference type="EMBL" id="OZ037949">
    <property type="protein sequence ID" value="CAL1711309.1"/>
    <property type="molecule type" value="Genomic_DNA"/>
</dbReference>
<dbReference type="PROSITE" id="PS00671">
    <property type="entry name" value="D_2_HYDROXYACID_DH_3"/>
    <property type="match status" value="1"/>
</dbReference>
<dbReference type="PROSITE" id="PS00065">
    <property type="entry name" value="D_2_HYDROXYACID_DH_1"/>
    <property type="match status" value="1"/>
</dbReference>
<evidence type="ECO:0000313" key="7">
    <source>
        <dbReference type="Proteomes" id="UP001497453"/>
    </source>
</evidence>
<evidence type="ECO:0000256" key="2">
    <source>
        <dbReference type="ARBA" id="ARBA00023002"/>
    </source>
</evidence>
<dbReference type="PANTHER" id="PTHR10996:SF257">
    <property type="entry name" value="GLYOXYLATE REDUCTASE 1"/>
    <property type="match status" value="1"/>
</dbReference>
<evidence type="ECO:0000256" key="1">
    <source>
        <dbReference type="ARBA" id="ARBA00005854"/>
    </source>
</evidence>
<dbReference type="PANTHER" id="PTHR10996">
    <property type="entry name" value="2-HYDROXYACID DEHYDROGENASE-RELATED"/>
    <property type="match status" value="1"/>
</dbReference>
<dbReference type="Proteomes" id="UP001497453">
    <property type="component" value="Chromosome 6"/>
</dbReference>
<dbReference type="InterPro" id="IPR029752">
    <property type="entry name" value="D-isomer_DH_CS1"/>
</dbReference>
<sequence>MFRGIAELIHMDSPNRADFLEGWKPGGKYDGIVAIFRRNFSAAKIGIFNEELINGLSPSVKWIAQMAAGYDPVDVAACKKRGILVSRVPGAVNDATATTALFLIISTLRQFSKAERDLRDGLWKSRLSPSNAHDVTGRTLAILGLGGIGLRLAELAHTFSMRIVYHNRRKVMDVPDWCEFFEKDRLQEMLGMADVLSVHIPLSKDTERYVDEKMIRALKKGAIIVNTARGGVIDEDAMIRALEDGHLAGAGLDVFPREPNINPRLLDLPSVTLLPHMGAGTGDTKKKMEIVALKDILDFLTKGRGKNVVPEMRDWVPV</sequence>
<dbReference type="CDD" id="cd12168">
    <property type="entry name" value="Mand_dh_like"/>
    <property type="match status" value="1"/>
</dbReference>
<evidence type="ECO:0000256" key="3">
    <source>
        <dbReference type="RuleBase" id="RU003719"/>
    </source>
</evidence>
<dbReference type="SUPFAM" id="SSF51735">
    <property type="entry name" value="NAD(P)-binding Rossmann-fold domains"/>
    <property type="match status" value="1"/>
</dbReference>
<dbReference type="Pfam" id="PF02826">
    <property type="entry name" value="2-Hacid_dh_C"/>
    <property type="match status" value="1"/>
</dbReference>
<name>A0ABP1DXF8_9APHY</name>
<evidence type="ECO:0000313" key="6">
    <source>
        <dbReference type="EMBL" id="CAL1711309.1"/>
    </source>
</evidence>
<dbReference type="InterPro" id="IPR036291">
    <property type="entry name" value="NAD(P)-bd_dom_sf"/>
</dbReference>
<gene>
    <name evidence="6" type="ORF">GFSPODELE1_LOCUS8279</name>
</gene>
<protein>
    <submittedName>
        <fullName evidence="6">Uncharacterized protein</fullName>
    </submittedName>
</protein>
<keyword evidence="7" id="KW-1185">Reference proteome</keyword>
<evidence type="ECO:0000259" key="4">
    <source>
        <dbReference type="Pfam" id="PF00389"/>
    </source>
</evidence>
<dbReference type="InterPro" id="IPR029753">
    <property type="entry name" value="D-isomer_DH_CS"/>
</dbReference>
<dbReference type="InterPro" id="IPR050223">
    <property type="entry name" value="D-isomer_2-hydroxyacid_DH"/>
</dbReference>
<dbReference type="Gene3D" id="3.40.50.720">
    <property type="entry name" value="NAD(P)-binding Rossmann-like Domain"/>
    <property type="match status" value="2"/>
</dbReference>
<feature type="domain" description="D-isomer specific 2-hydroxyacid dehydrogenase NAD-binding" evidence="5">
    <location>
        <begin position="102"/>
        <end position="278"/>
    </location>
</feature>